<keyword evidence="3" id="KW-1185">Reference proteome</keyword>
<dbReference type="EMBL" id="PGOL01005125">
    <property type="protein sequence ID" value="PKI35926.1"/>
    <property type="molecule type" value="Genomic_DNA"/>
</dbReference>
<evidence type="ECO:0000256" key="1">
    <source>
        <dbReference type="SAM" id="MobiDB-lite"/>
    </source>
</evidence>
<protein>
    <submittedName>
        <fullName evidence="2">Uncharacterized protein</fullName>
    </submittedName>
</protein>
<evidence type="ECO:0000313" key="2">
    <source>
        <dbReference type="EMBL" id="PKI35926.1"/>
    </source>
</evidence>
<name>A0A2I0HXE5_PUNGR</name>
<dbReference type="Proteomes" id="UP000233551">
    <property type="component" value="Unassembled WGS sequence"/>
</dbReference>
<reference evidence="2 3" key="1">
    <citation type="submission" date="2017-11" db="EMBL/GenBank/DDBJ databases">
        <title>De-novo sequencing of pomegranate (Punica granatum L.) genome.</title>
        <authorList>
            <person name="Akparov Z."/>
            <person name="Amiraslanov A."/>
            <person name="Hajiyeva S."/>
            <person name="Abbasov M."/>
            <person name="Kaur K."/>
            <person name="Hamwieh A."/>
            <person name="Solovyev V."/>
            <person name="Salamov A."/>
            <person name="Braich B."/>
            <person name="Kosarev P."/>
            <person name="Mahmoud A."/>
            <person name="Hajiyev E."/>
            <person name="Babayeva S."/>
            <person name="Izzatullayeva V."/>
            <person name="Mammadov A."/>
            <person name="Mammadov A."/>
            <person name="Sharifova S."/>
            <person name="Ojaghi J."/>
            <person name="Eynullazada K."/>
            <person name="Bayramov B."/>
            <person name="Abdulazimova A."/>
            <person name="Shahmuradov I."/>
        </authorList>
    </citation>
    <scope>NUCLEOTIDE SEQUENCE [LARGE SCALE GENOMIC DNA]</scope>
    <source>
        <strain evidence="3">cv. AG2017</strain>
        <tissue evidence="2">Leaf</tissue>
    </source>
</reference>
<gene>
    <name evidence="2" type="ORF">CRG98_043680</name>
</gene>
<sequence>MGEGWWFPHPCPRSDAFNSSFQLQIHLYSSVIHCCSTFFDALSPTAGSLLVTPPPPSAPPPPPSPSGTPPPTQSMPPSSSFVLRPLYAAGLSASISSPSTALDLLPSHWSSSSPDSAIKTASLSFF</sequence>
<comment type="caution">
    <text evidence="2">The sequence shown here is derived from an EMBL/GenBank/DDBJ whole genome shotgun (WGS) entry which is preliminary data.</text>
</comment>
<feature type="compositionally biased region" description="Pro residues" evidence="1">
    <location>
        <begin position="52"/>
        <end position="74"/>
    </location>
</feature>
<dbReference type="AlphaFoldDB" id="A0A2I0HXE5"/>
<feature type="region of interest" description="Disordered" evidence="1">
    <location>
        <begin position="49"/>
        <end position="79"/>
    </location>
</feature>
<proteinExistence type="predicted"/>
<organism evidence="2 3">
    <name type="scientific">Punica granatum</name>
    <name type="common">Pomegranate</name>
    <dbReference type="NCBI Taxonomy" id="22663"/>
    <lineage>
        <taxon>Eukaryota</taxon>
        <taxon>Viridiplantae</taxon>
        <taxon>Streptophyta</taxon>
        <taxon>Embryophyta</taxon>
        <taxon>Tracheophyta</taxon>
        <taxon>Spermatophyta</taxon>
        <taxon>Magnoliopsida</taxon>
        <taxon>eudicotyledons</taxon>
        <taxon>Gunneridae</taxon>
        <taxon>Pentapetalae</taxon>
        <taxon>rosids</taxon>
        <taxon>malvids</taxon>
        <taxon>Myrtales</taxon>
        <taxon>Lythraceae</taxon>
        <taxon>Punica</taxon>
    </lineage>
</organism>
<accession>A0A2I0HXE5</accession>
<evidence type="ECO:0000313" key="3">
    <source>
        <dbReference type="Proteomes" id="UP000233551"/>
    </source>
</evidence>